<dbReference type="InterPro" id="IPR001674">
    <property type="entry name" value="GMP_synth_C"/>
</dbReference>
<evidence type="ECO:0000256" key="2">
    <source>
        <dbReference type="ARBA" id="ARBA00005153"/>
    </source>
</evidence>
<dbReference type="PANTHER" id="PTHR11922">
    <property type="entry name" value="GMP SYNTHASE-RELATED"/>
    <property type="match status" value="1"/>
</dbReference>
<comment type="function">
    <text evidence="1 9">Catalyzes the synthesis of GMP from XMP.</text>
</comment>
<dbReference type="Gene3D" id="3.40.50.880">
    <property type="match status" value="1"/>
</dbReference>
<comment type="subunit">
    <text evidence="9">Homodimer.</text>
</comment>
<dbReference type="RefSeq" id="WP_019163218.1">
    <property type="nucleotide sequence ID" value="NZ_JACOQG010000004.1"/>
</dbReference>
<dbReference type="PRINTS" id="PR00096">
    <property type="entry name" value="GATASE"/>
</dbReference>
<keyword evidence="6 9" id="KW-0658">Purine biosynthesis</keyword>
<evidence type="ECO:0000259" key="11">
    <source>
        <dbReference type="PROSITE" id="PS51553"/>
    </source>
</evidence>
<evidence type="ECO:0000256" key="4">
    <source>
        <dbReference type="ARBA" id="ARBA00022741"/>
    </source>
</evidence>
<sequence>MKRETVVVLDFGGQYNQLVARRVRECNVYCEIYSYKIDLEKIKEMNPKGIILTGGPNSCYEADSPTCPKELFELGIPVLGLCYGAQLMMHVLGGKVEKADVSEYGKTELLIDKTDSRIFKDVSDKTICWMSHTDYISQIAPGFEIAAHTADCPVATAQNEAKKLYAIQFHPEVLHTVEGKKMLSNFVLDVCGCAGDWKMDAFVENTIKEIREKVGDGKVLLALSGGVDSSVAAGLLSRAIGRQLTCVFVDHGLLRKDEGDEVEAIFGPEGQFDLNFIRVNAQQRYYDKLAGVTEPEAKRKIIGEEFIRIFEEEAKKIGAVDFLAQGTIYPDVVESGLGGESAVIKSHHNVGGLPDFVDFKEIIEPLRDLFKDEVRKAGLELGLPERLVFRQPFPGPGLGVRIIGEVTAEKVRIVQDADFIYREEVDNAAAEYKKEHGEDPSWMPNQYFAALTNMQSVGVMGDFRTYDYAVALRAVQTVDFMTAESSEIPYAVLNRVMNRVINEVKGVNRVFYDLTSKPPGTIEFE</sequence>
<keyword evidence="5 9" id="KW-0332">GMP biosynthesis</keyword>
<organism evidence="12 13">
    <name type="scientific">Blautia difficilis</name>
    <dbReference type="NCBI Taxonomy" id="2763027"/>
    <lineage>
        <taxon>Bacteria</taxon>
        <taxon>Bacillati</taxon>
        <taxon>Bacillota</taxon>
        <taxon>Clostridia</taxon>
        <taxon>Lachnospirales</taxon>
        <taxon>Lachnospiraceae</taxon>
        <taxon>Blautia</taxon>
    </lineage>
</organism>
<comment type="caution">
    <text evidence="12">The sequence shown here is derived from an EMBL/GenBank/DDBJ whole genome shotgun (WGS) entry which is preliminary data.</text>
</comment>
<keyword evidence="4 9" id="KW-0547">Nucleotide-binding</keyword>
<accession>A0ABR7IFP2</accession>
<dbReference type="PANTHER" id="PTHR11922:SF2">
    <property type="entry name" value="GMP SYNTHASE [GLUTAMINE-HYDROLYZING]"/>
    <property type="match status" value="1"/>
</dbReference>
<dbReference type="InterPro" id="IPR004739">
    <property type="entry name" value="GMP_synth_GATase"/>
</dbReference>
<feature type="binding site" evidence="10">
    <location>
        <begin position="224"/>
        <end position="230"/>
    </location>
    <ligand>
        <name>ATP</name>
        <dbReference type="ChEBI" id="CHEBI:30616"/>
    </ligand>
</feature>
<dbReference type="CDD" id="cd01997">
    <property type="entry name" value="GMP_synthase_C"/>
    <property type="match status" value="1"/>
</dbReference>
<evidence type="ECO:0000313" key="13">
    <source>
        <dbReference type="Proteomes" id="UP000649826"/>
    </source>
</evidence>
<dbReference type="NCBIfam" id="TIGR00884">
    <property type="entry name" value="guaA_Cterm"/>
    <property type="match status" value="1"/>
</dbReference>
<dbReference type="PROSITE" id="PS51553">
    <property type="entry name" value="GMPS_ATP_PPASE"/>
    <property type="match status" value="1"/>
</dbReference>
<evidence type="ECO:0000256" key="1">
    <source>
        <dbReference type="ARBA" id="ARBA00002332"/>
    </source>
</evidence>
<evidence type="ECO:0000256" key="9">
    <source>
        <dbReference type="HAMAP-Rule" id="MF_00344"/>
    </source>
</evidence>
<evidence type="ECO:0000256" key="3">
    <source>
        <dbReference type="ARBA" id="ARBA00022598"/>
    </source>
</evidence>
<dbReference type="NCBIfam" id="NF000848">
    <property type="entry name" value="PRK00074.1"/>
    <property type="match status" value="1"/>
</dbReference>
<feature type="domain" description="GMPS ATP-PPase" evidence="11">
    <location>
        <begin position="197"/>
        <end position="390"/>
    </location>
</feature>
<name>A0ABR7IFP2_9FIRM</name>
<comment type="pathway">
    <text evidence="2 9">Purine metabolism; GMP biosynthesis; GMP from XMP (L-Gln route): step 1/1.</text>
</comment>
<dbReference type="CDD" id="cd01742">
    <property type="entry name" value="GATase1_GMP_Synthase"/>
    <property type="match status" value="1"/>
</dbReference>
<evidence type="ECO:0000256" key="10">
    <source>
        <dbReference type="PROSITE-ProRule" id="PRU00886"/>
    </source>
</evidence>
<evidence type="ECO:0000256" key="8">
    <source>
        <dbReference type="ARBA" id="ARBA00022962"/>
    </source>
</evidence>
<dbReference type="GO" id="GO:0003922">
    <property type="term" value="F:GMP synthase (glutamine-hydrolyzing) activity"/>
    <property type="evidence" value="ECO:0007669"/>
    <property type="project" value="UniProtKB-EC"/>
</dbReference>
<gene>
    <name evidence="9 12" type="primary">guaA</name>
    <name evidence="12" type="ORF">H8Z82_03905</name>
</gene>
<evidence type="ECO:0000256" key="5">
    <source>
        <dbReference type="ARBA" id="ARBA00022749"/>
    </source>
</evidence>
<dbReference type="PROSITE" id="PS51273">
    <property type="entry name" value="GATASE_TYPE_1"/>
    <property type="match status" value="1"/>
</dbReference>
<keyword evidence="3 9" id="KW-0436">Ligase</keyword>
<keyword evidence="13" id="KW-1185">Reference proteome</keyword>
<reference evidence="12 13" key="1">
    <citation type="submission" date="2020-08" db="EMBL/GenBank/DDBJ databases">
        <title>Genome public.</title>
        <authorList>
            <person name="Liu C."/>
            <person name="Sun Q."/>
        </authorList>
    </citation>
    <scope>NUCLEOTIDE SEQUENCE [LARGE SCALE GENOMIC DNA]</scope>
    <source>
        <strain evidence="12 13">M29</strain>
    </source>
</reference>
<comment type="catalytic activity">
    <reaction evidence="9">
        <text>XMP + L-glutamine + ATP + H2O = GMP + L-glutamate + AMP + diphosphate + 2 H(+)</text>
        <dbReference type="Rhea" id="RHEA:11680"/>
        <dbReference type="ChEBI" id="CHEBI:15377"/>
        <dbReference type="ChEBI" id="CHEBI:15378"/>
        <dbReference type="ChEBI" id="CHEBI:29985"/>
        <dbReference type="ChEBI" id="CHEBI:30616"/>
        <dbReference type="ChEBI" id="CHEBI:33019"/>
        <dbReference type="ChEBI" id="CHEBI:57464"/>
        <dbReference type="ChEBI" id="CHEBI:58115"/>
        <dbReference type="ChEBI" id="CHEBI:58359"/>
        <dbReference type="ChEBI" id="CHEBI:456215"/>
        <dbReference type="EC" id="6.3.5.2"/>
    </reaction>
</comment>
<protein>
    <recommendedName>
        <fullName evidence="9">GMP synthase [glutamine-hydrolyzing]</fullName>
        <ecNumber evidence="9">6.3.5.2</ecNumber>
    </recommendedName>
    <alternativeName>
        <fullName evidence="9">GMP synthetase</fullName>
    </alternativeName>
    <alternativeName>
        <fullName evidence="9">Glutamine amidotransferase</fullName>
    </alternativeName>
</protein>
<dbReference type="SUPFAM" id="SSF52317">
    <property type="entry name" value="Class I glutamine amidotransferase-like"/>
    <property type="match status" value="1"/>
</dbReference>
<dbReference type="Proteomes" id="UP000649826">
    <property type="component" value="Unassembled WGS sequence"/>
</dbReference>
<dbReference type="Gene3D" id="3.40.50.620">
    <property type="entry name" value="HUPs"/>
    <property type="match status" value="1"/>
</dbReference>
<evidence type="ECO:0000313" key="12">
    <source>
        <dbReference type="EMBL" id="MBC5778816.1"/>
    </source>
</evidence>
<keyword evidence="8 9" id="KW-0315">Glutamine amidotransferase</keyword>
<dbReference type="InterPro" id="IPR022955">
    <property type="entry name" value="GMP_synthase"/>
</dbReference>
<dbReference type="SUPFAM" id="SSF54810">
    <property type="entry name" value="GMP synthetase C-terminal dimerisation domain"/>
    <property type="match status" value="1"/>
</dbReference>
<dbReference type="InterPro" id="IPR017926">
    <property type="entry name" value="GATASE"/>
</dbReference>
<dbReference type="InterPro" id="IPR014729">
    <property type="entry name" value="Rossmann-like_a/b/a_fold"/>
</dbReference>
<dbReference type="Pfam" id="PF00117">
    <property type="entry name" value="GATase"/>
    <property type="match status" value="1"/>
</dbReference>
<dbReference type="PRINTS" id="PR00099">
    <property type="entry name" value="CPSGATASE"/>
</dbReference>
<dbReference type="EMBL" id="JACOQG010000004">
    <property type="protein sequence ID" value="MBC5778816.1"/>
    <property type="molecule type" value="Genomic_DNA"/>
</dbReference>
<dbReference type="SUPFAM" id="SSF52402">
    <property type="entry name" value="Adenine nucleotide alpha hydrolases-like"/>
    <property type="match status" value="1"/>
</dbReference>
<dbReference type="NCBIfam" id="TIGR00888">
    <property type="entry name" value="guaA_Nterm"/>
    <property type="match status" value="1"/>
</dbReference>
<dbReference type="InterPro" id="IPR029062">
    <property type="entry name" value="Class_I_gatase-like"/>
</dbReference>
<keyword evidence="7 9" id="KW-0067">ATP-binding</keyword>
<dbReference type="Gene3D" id="3.30.300.10">
    <property type="match status" value="1"/>
</dbReference>
<feature type="active site" evidence="9">
    <location>
        <position position="170"/>
    </location>
</feature>
<proteinExistence type="inferred from homology"/>
<feature type="active site" evidence="9">
    <location>
        <position position="172"/>
    </location>
</feature>
<dbReference type="HAMAP" id="MF_00344">
    <property type="entry name" value="GMP_synthase"/>
    <property type="match status" value="1"/>
</dbReference>
<evidence type="ECO:0000256" key="7">
    <source>
        <dbReference type="ARBA" id="ARBA00022840"/>
    </source>
</evidence>
<dbReference type="Pfam" id="PF00958">
    <property type="entry name" value="GMP_synt_C"/>
    <property type="match status" value="1"/>
</dbReference>
<feature type="active site" description="Nucleophile" evidence="9">
    <location>
        <position position="82"/>
    </location>
</feature>
<dbReference type="InterPro" id="IPR025777">
    <property type="entry name" value="GMPS_ATP_PPase_dom"/>
</dbReference>
<dbReference type="EC" id="6.3.5.2" evidence="9"/>
<evidence type="ECO:0000256" key="6">
    <source>
        <dbReference type="ARBA" id="ARBA00022755"/>
    </source>
</evidence>